<dbReference type="InterPro" id="IPR044797">
    <property type="entry name" value="At4g06598-like"/>
</dbReference>
<evidence type="ECO:0000313" key="2">
    <source>
        <dbReference type="Proteomes" id="UP001408789"/>
    </source>
</evidence>
<comment type="caution">
    <text evidence="1">The sequence shown here is derived from an EMBL/GenBank/DDBJ whole genome shotgun (WGS) entry which is preliminary data.</text>
</comment>
<name>A0AAP0GRB5_9ASTR</name>
<evidence type="ECO:0000313" key="1">
    <source>
        <dbReference type="EMBL" id="KAK9060313.1"/>
    </source>
</evidence>
<proteinExistence type="predicted"/>
<accession>A0AAP0GRB5</accession>
<reference evidence="1 2" key="1">
    <citation type="submission" date="2024-04" db="EMBL/GenBank/DDBJ databases">
        <title>The reference genome of an endangered Asteraceae, Deinandra increscens subsp. villosa, native to the Central Coast of California.</title>
        <authorList>
            <person name="Guilliams M."/>
            <person name="Hasenstab-Lehman K."/>
            <person name="Meyer R."/>
            <person name="Mcevoy S."/>
        </authorList>
    </citation>
    <scope>NUCLEOTIDE SEQUENCE [LARGE SCALE GENOMIC DNA]</scope>
    <source>
        <tissue evidence="1">Leaf</tissue>
    </source>
</reference>
<protein>
    <submittedName>
        <fullName evidence="1">Uncharacterized protein</fullName>
    </submittedName>
</protein>
<sequence>MCRLYSQKVKITWFSAEVEFLNQQSVILGMENKVLKQRLDNLAQEQLIKYTVGSPPPPSFSPTNVSAGDVGIVNVAAGARTLRQERDSVTSISNKGTKAKEDWTRNRARHRWLAGADPRRLLEVTGVGGRCGGDAAAWFGVHRDGDLVAGAVNDDEEGWSRGGGFCVLSRRMTIRHFKPRRTAT</sequence>
<dbReference type="AlphaFoldDB" id="A0AAP0GRB5"/>
<dbReference type="Proteomes" id="UP001408789">
    <property type="component" value="Unassembled WGS sequence"/>
</dbReference>
<organism evidence="1 2">
    <name type="scientific">Deinandra increscens subsp. villosa</name>
    <dbReference type="NCBI Taxonomy" id="3103831"/>
    <lineage>
        <taxon>Eukaryota</taxon>
        <taxon>Viridiplantae</taxon>
        <taxon>Streptophyta</taxon>
        <taxon>Embryophyta</taxon>
        <taxon>Tracheophyta</taxon>
        <taxon>Spermatophyta</taxon>
        <taxon>Magnoliopsida</taxon>
        <taxon>eudicotyledons</taxon>
        <taxon>Gunneridae</taxon>
        <taxon>Pentapetalae</taxon>
        <taxon>asterids</taxon>
        <taxon>campanulids</taxon>
        <taxon>Asterales</taxon>
        <taxon>Asteraceae</taxon>
        <taxon>Asteroideae</taxon>
        <taxon>Heliantheae alliance</taxon>
        <taxon>Madieae</taxon>
        <taxon>Madiinae</taxon>
        <taxon>Deinandra</taxon>
    </lineage>
</organism>
<keyword evidence="2" id="KW-1185">Reference proteome</keyword>
<dbReference type="EMBL" id="JBCNJP010000020">
    <property type="protein sequence ID" value="KAK9060313.1"/>
    <property type="molecule type" value="Genomic_DNA"/>
</dbReference>
<dbReference type="PANTHER" id="PTHR46835:SF3">
    <property type="entry name" value="BASIC-LEUCINE ZIPPER (BZIP) TRANSCRIPTION FACTOR FAMILY PROTEIN"/>
    <property type="match status" value="1"/>
</dbReference>
<dbReference type="PANTHER" id="PTHR46835">
    <property type="entry name" value="BASIC-LEUCINE ZIPPER (BZIP) TRANSCRIPTION FACTOR FAMILY PROTEIN-RELATED"/>
    <property type="match status" value="1"/>
</dbReference>
<gene>
    <name evidence="1" type="ORF">SSX86_021017</name>
</gene>